<protein>
    <submittedName>
        <fullName evidence="7">Response regulator</fullName>
    </submittedName>
</protein>
<feature type="domain" description="Response regulatory" evidence="6">
    <location>
        <begin position="3"/>
        <end position="120"/>
    </location>
</feature>
<dbReference type="InterPro" id="IPR018060">
    <property type="entry name" value="HTH_AraC"/>
</dbReference>
<dbReference type="RefSeq" id="WP_277565484.1">
    <property type="nucleotide sequence ID" value="NZ_JAPDHZ010000003.1"/>
</dbReference>
<feature type="domain" description="HTH araC/xylS-type" evidence="5">
    <location>
        <begin position="443"/>
        <end position="542"/>
    </location>
</feature>
<dbReference type="SUPFAM" id="SSF46689">
    <property type="entry name" value="Homeodomain-like"/>
    <property type="match status" value="1"/>
</dbReference>
<dbReference type="PANTHER" id="PTHR43280:SF29">
    <property type="entry name" value="ARAC-FAMILY TRANSCRIPTIONAL REGULATOR"/>
    <property type="match status" value="1"/>
</dbReference>
<evidence type="ECO:0000256" key="3">
    <source>
        <dbReference type="ARBA" id="ARBA00023163"/>
    </source>
</evidence>
<keyword evidence="2" id="KW-0238">DNA-binding</keyword>
<dbReference type="Gene3D" id="3.40.50.2300">
    <property type="match status" value="1"/>
</dbReference>
<evidence type="ECO:0000313" key="8">
    <source>
        <dbReference type="Proteomes" id="UP001153387"/>
    </source>
</evidence>
<name>A0A9X4KHH7_9BACL</name>
<dbReference type="PROSITE" id="PS50110">
    <property type="entry name" value="RESPONSE_REGULATORY"/>
    <property type="match status" value="1"/>
</dbReference>
<organism evidence="7 8">
    <name type="scientific">Cohnella ginsengisoli</name>
    <dbReference type="NCBI Taxonomy" id="425004"/>
    <lineage>
        <taxon>Bacteria</taxon>
        <taxon>Bacillati</taxon>
        <taxon>Bacillota</taxon>
        <taxon>Bacilli</taxon>
        <taxon>Bacillales</taxon>
        <taxon>Paenibacillaceae</taxon>
        <taxon>Cohnella</taxon>
    </lineage>
</organism>
<dbReference type="GO" id="GO:0000160">
    <property type="term" value="P:phosphorelay signal transduction system"/>
    <property type="evidence" value="ECO:0007669"/>
    <property type="project" value="InterPro"/>
</dbReference>
<evidence type="ECO:0000256" key="1">
    <source>
        <dbReference type="ARBA" id="ARBA00023015"/>
    </source>
</evidence>
<dbReference type="PROSITE" id="PS01124">
    <property type="entry name" value="HTH_ARAC_FAMILY_2"/>
    <property type="match status" value="1"/>
</dbReference>
<dbReference type="EMBL" id="JAPDHZ010000003">
    <property type="protein sequence ID" value="MDG0791619.1"/>
    <property type="molecule type" value="Genomic_DNA"/>
</dbReference>
<dbReference type="InterPro" id="IPR001789">
    <property type="entry name" value="Sig_transdc_resp-reg_receiver"/>
</dbReference>
<dbReference type="SMART" id="SM00448">
    <property type="entry name" value="REC"/>
    <property type="match status" value="1"/>
</dbReference>
<evidence type="ECO:0000313" key="7">
    <source>
        <dbReference type="EMBL" id="MDG0791619.1"/>
    </source>
</evidence>
<dbReference type="SUPFAM" id="SSF52172">
    <property type="entry name" value="CheY-like"/>
    <property type="match status" value="1"/>
</dbReference>
<evidence type="ECO:0000259" key="5">
    <source>
        <dbReference type="PROSITE" id="PS01124"/>
    </source>
</evidence>
<sequence>MHKILVVDDEPRVSTGIKNFLLGSELNIAHVETALNGFEAIDYLRMETFDLVLTDIQMSRMSGIELMETIYMEQPHLPVIVISAHEKFDFAKKSLRLGARDYLVKPVERDDLLRVVGSVLRENEAIGRQSLALTEAQRGAGGKSGQPGMGELLTALVTEGDLPAKDGEALVALLSDQSEGGLFGVVSIRPDLTRGGFSDREIALQGRKLLKYASINILNECLGEWRGLSLSGYGNEIVAILRFGEPKAHERGAGIESQLHLIGQMIHMNLKSYLNVETTVGISSLHADVFMLPKLMDEAKAAAEWRHMNPGQRVFYFEDRKARENLGIADWIAQVNVFSQTLKAGAGSDRTGGNGEKLLQTLRRLQDEAEMFNSYFGMLAYRLYGLLLEQGRSNGMSLQRFDPDAYFRGSDAEGKLAALGAYILEVSAMLGQLTQERDRSILARITGFIRERFRDPALKIQDIASEVHFSTAYLSYLFKRETGKNLWDFVTELRIEEAKRMLETSDKKRYEIAYAVGYESPEHFGRMFKRYAGLSPAEYRKERQGSDG</sequence>
<evidence type="ECO:0000256" key="4">
    <source>
        <dbReference type="PROSITE-ProRule" id="PRU00169"/>
    </source>
</evidence>
<dbReference type="PANTHER" id="PTHR43280">
    <property type="entry name" value="ARAC-FAMILY TRANSCRIPTIONAL REGULATOR"/>
    <property type="match status" value="1"/>
</dbReference>
<dbReference type="AlphaFoldDB" id="A0A9X4KHH7"/>
<proteinExistence type="predicted"/>
<comment type="caution">
    <text evidence="7">The sequence shown here is derived from an EMBL/GenBank/DDBJ whole genome shotgun (WGS) entry which is preliminary data.</text>
</comment>
<dbReference type="Gene3D" id="1.10.10.60">
    <property type="entry name" value="Homeodomain-like"/>
    <property type="match status" value="2"/>
</dbReference>
<reference evidence="7 8" key="1">
    <citation type="submission" date="2022-10" db="EMBL/GenBank/DDBJ databases">
        <title>Comparative genomic analysis of Cohnella hashimotonis sp. nov., isolated from the International Space Station.</title>
        <authorList>
            <person name="Simpson A."/>
            <person name="Venkateswaran K."/>
        </authorList>
    </citation>
    <scope>NUCLEOTIDE SEQUENCE [LARGE SCALE GENOMIC DNA]</scope>
    <source>
        <strain evidence="7 8">DSM 18997</strain>
    </source>
</reference>
<keyword evidence="3" id="KW-0804">Transcription</keyword>
<dbReference type="Proteomes" id="UP001153387">
    <property type="component" value="Unassembled WGS sequence"/>
</dbReference>
<evidence type="ECO:0000256" key="2">
    <source>
        <dbReference type="ARBA" id="ARBA00023125"/>
    </source>
</evidence>
<gene>
    <name evidence="7" type="ORF">OMP38_12605</name>
</gene>
<keyword evidence="8" id="KW-1185">Reference proteome</keyword>
<feature type="modified residue" description="4-aspartylphosphate" evidence="4">
    <location>
        <position position="55"/>
    </location>
</feature>
<evidence type="ECO:0000259" key="6">
    <source>
        <dbReference type="PROSITE" id="PS50110"/>
    </source>
</evidence>
<dbReference type="InterPro" id="IPR009057">
    <property type="entry name" value="Homeodomain-like_sf"/>
</dbReference>
<dbReference type="CDD" id="cd17536">
    <property type="entry name" value="REC_YesN-like"/>
    <property type="match status" value="1"/>
</dbReference>
<dbReference type="GO" id="GO:0003700">
    <property type="term" value="F:DNA-binding transcription factor activity"/>
    <property type="evidence" value="ECO:0007669"/>
    <property type="project" value="InterPro"/>
</dbReference>
<dbReference type="PRINTS" id="PR00032">
    <property type="entry name" value="HTHARAC"/>
</dbReference>
<keyword evidence="1" id="KW-0805">Transcription regulation</keyword>
<dbReference type="Pfam" id="PF12833">
    <property type="entry name" value="HTH_18"/>
    <property type="match status" value="1"/>
</dbReference>
<dbReference type="SMART" id="SM00342">
    <property type="entry name" value="HTH_ARAC"/>
    <property type="match status" value="1"/>
</dbReference>
<dbReference type="InterPro" id="IPR011006">
    <property type="entry name" value="CheY-like_superfamily"/>
</dbReference>
<dbReference type="GO" id="GO:0043565">
    <property type="term" value="F:sequence-specific DNA binding"/>
    <property type="evidence" value="ECO:0007669"/>
    <property type="project" value="InterPro"/>
</dbReference>
<keyword evidence="4" id="KW-0597">Phosphoprotein</keyword>
<dbReference type="InterPro" id="IPR020449">
    <property type="entry name" value="Tscrpt_reg_AraC-type_HTH"/>
</dbReference>
<dbReference type="Pfam" id="PF00072">
    <property type="entry name" value="Response_reg"/>
    <property type="match status" value="1"/>
</dbReference>
<accession>A0A9X4KHH7</accession>